<dbReference type="InterPro" id="IPR027417">
    <property type="entry name" value="P-loop_NTPase"/>
</dbReference>
<reference evidence="1" key="1">
    <citation type="submission" date="2021-06" db="EMBL/GenBank/DDBJ databases">
        <title>Bradyrhizobium sp. S2-20-1 Genome sequencing.</title>
        <authorList>
            <person name="Jin L."/>
        </authorList>
    </citation>
    <scope>NUCLEOTIDE SEQUENCE</scope>
    <source>
        <strain evidence="1">S2-20-1</strain>
    </source>
</reference>
<dbReference type="PANTHER" id="PTHR30121:SF6">
    <property type="entry name" value="SLR6007 PROTEIN"/>
    <property type="match status" value="1"/>
</dbReference>
<dbReference type="EMBL" id="CP076134">
    <property type="protein sequence ID" value="QWG14287.1"/>
    <property type="molecule type" value="Genomic_DNA"/>
</dbReference>
<evidence type="ECO:0000313" key="2">
    <source>
        <dbReference type="Proteomes" id="UP000680839"/>
    </source>
</evidence>
<proteinExistence type="predicted"/>
<dbReference type="Proteomes" id="UP000680839">
    <property type="component" value="Chromosome"/>
</dbReference>
<name>A0A975NFU8_9BRAD</name>
<accession>A0A975NFU8</accession>
<organism evidence="1 2">
    <name type="scientific">Bradyrhizobium sediminis</name>
    <dbReference type="NCBI Taxonomy" id="2840469"/>
    <lineage>
        <taxon>Bacteria</taxon>
        <taxon>Pseudomonadati</taxon>
        <taxon>Pseudomonadota</taxon>
        <taxon>Alphaproteobacteria</taxon>
        <taxon>Hyphomicrobiales</taxon>
        <taxon>Nitrobacteraceae</taxon>
        <taxon>Bradyrhizobium</taxon>
    </lineage>
</organism>
<protein>
    <submittedName>
        <fullName evidence="1">Type IV secretion system DNA-binding domain-containing protein</fullName>
    </submittedName>
</protein>
<dbReference type="RefSeq" id="WP_215622919.1">
    <property type="nucleotide sequence ID" value="NZ_CP076134.1"/>
</dbReference>
<dbReference type="InterPro" id="IPR051162">
    <property type="entry name" value="T4SS_component"/>
</dbReference>
<dbReference type="PANTHER" id="PTHR30121">
    <property type="entry name" value="UNCHARACTERIZED PROTEIN YJGR-RELATED"/>
    <property type="match status" value="1"/>
</dbReference>
<dbReference type="AlphaFoldDB" id="A0A975NFU8"/>
<dbReference type="GO" id="GO:0003677">
    <property type="term" value="F:DNA binding"/>
    <property type="evidence" value="ECO:0007669"/>
    <property type="project" value="UniProtKB-KW"/>
</dbReference>
<dbReference type="Gene3D" id="3.40.50.300">
    <property type="entry name" value="P-loop containing nucleotide triphosphate hydrolases"/>
    <property type="match status" value="2"/>
</dbReference>
<keyword evidence="1" id="KW-0238">DNA-binding</keyword>
<gene>
    <name evidence="1" type="ORF">KMZ29_06275</name>
</gene>
<evidence type="ECO:0000313" key="1">
    <source>
        <dbReference type="EMBL" id="QWG14287.1"/>
    </source>
</evidence>
<dbReference type="SUPFAM" id="SSF52540">
    <property type="entry name" value="P-loop containing nucleoside triphosphate hydrolases"/>
    <property type="match status" value="1"/>
</dbReference>
<sequence length="411" mass="45660">MERQPPIIARSSTGGGIALSPEERERHVYIVGKSGSGKSTALFNLAMHDICSGEGVAVLDPHGDLAQAILDALPPSRTNDVCYLNVADTDFPVGFNPLAGVPPERHALAAAGIVSTFKHLWSDSWGPRLEYFLFQGISALLAGPRPVLTDLSRVFVDQEFRDRLVRKVTDPIVARFWQQEFPSYDQRLLAEATAPILNKVGQFTASPPVRNILGQYAPKFDLAYAMDHHRILIANLAKGQIGEQAANLLGSLFISHLQLTAMARSQIPEQERVPFYCHIDEVQSFATDALASLLSESRKFKTRFCLVGQYTEQLSPTVRASVLGNVGTLMAFRVSAADAEVLAPEFHPLPAPELVDQPPFRAWLRRLEDNNRVAFIEPRLFLPLNRKELTVAQSRRNFGRSLRAHNQRRPK</sequence>